<gene>
    <name evidence="3" type="ORF">ABEB36_000726</name>
</gene>
<dbReference type="Proteomes" id="UP001566132">
    <property type="component" value="Unassembled WGS sequence"/>
</dbReference>
<name>A0ABD1FD07_HYPHA</name>
<feature type="region of interest" description="Disordered" evidence="2">
    <location>
        <begin position="613"/>
        <end position="688"/>
    </location>
</feature>
<comment type="caution">
    <text evidence="3">The sequence shown here is derived from an EMBL/GenBank/DDBJ whole genome shotgun (WGS) entry which is preliminary data.</text>
</comment>
<keyword evidence="1" id="KW-0175">Coiled coil</keyword>
<dbReference type="AlphaFoldDB" id="A0ABD1FD07"/>
<evidence type="ECO:0000256" key="2">
    <source>
        <dbReference type="SAM" id="MobiDB-lite"/>
    </source>
</evidence>
<dbReference type="EMBL" id="JBDJPC010000001">
    <property type="protein sequence ID" value="KAL1516890.1"/>
    <property type="molecule type" value="Genomic_DNA"/>
</dbReference>
<feature type="compositionally biased region" description="Polar residues" evidence="2">
    <location>
        <begin position="409"/>
        <end position="418"/>
    </location>
</feature>
<feature type="compositionally biased region" description="Polar residues" evidence="2">
    <location>
        <begin position="501"/>
        <end position="514"/>
    </location>
</feature>
<feature type="compositionally biased region" description="Basic and acidic residues" evidence="2">
    <location>
        <begin position="652"/>
        <end position="667"/>
    </location>
</feature>
<evidence type="ECO:0000313" key="3">
    <source>
        <dbReference type="EMBL" id="KAL1516890.1"/>
    </source>
</evidence>
<proteinExistence type="predicted"/>
<dbReference type="SUPFAM" id="SSF52096">
    <property type="entry name" value="ClpP/crotonase"/>
    <property type="match status" value="1"/>
</dbReference>
<feature type="compositionally biased region" description="Polar residues" evidence="2">
    <location>
        <begin position="766"/>
        <end position="786"/>
    </location>
</feature>
<feature type="region of interest" description="Disordered" evidence="2">
    <location>
        <begin position="280"/>
        <end position="303"/>
    </location>
</feature>
<dbReference type="Pfam" id="PF00378">
    <property type="entry name" value="ECH_1"/>
    <property type="match status" value="1"/>
</dbReference>
<feature type="region of interest" description="Disordered" evidence="2">
    <location>
        <begin position="384"/>
        <end position="430"/>
    </location>
</feature>
<feature type="region of interest" description="Disordered" evidence="2">
    <location>
        <begin position="766"/>
        <end position="876"/>
    </location>
</feature>
<dbReference type="Gene3D" id="3.90.226.10">
    <property type="entry name" value="2-enoyl-CoA Hydratase, Chain A, domain 1"/>
    <property type="match status" value="1"/>
</dbReference>
<reference evidence="3 4" key="1">
    <citation type="submission" date="2024-05" db="EMBL/GenBank/DDBJ databases">
        <title>Genetic variation in Jamaican populations of the coffee berry borer (Hypothenemus hampei).</title>
        <authorList>
            <person name="Errbii M."/>
            <person name="Myrie A."/>
        </authorList>
    </citation>
    <scope>NUCLEOTIDE SEQUENCE [LARGE SCALE GENOMIC DNA]</scope>
    <source>
        <strain evidence="3">JA-Hopewell-2020-01-JO</strain>
        <tissue evidence="3">Whole body</tissue>
    </source>
</reference>
<dbReference type="InterPro" id="IPR029045">
    <property type="entry name" value="ClpP/crotonase-like_dom_sf"/>
</dbReference>
<dbReference type="PANTHER" id="PTHR43684">
    <property type="match status" value="1"/>
</dbReference>
<dbReference type="CDD" id="cd06558">
    <property type="entry name" value="crotonase-like"/>
    <property type="match status" value="1"/>
</dbReference>
<organism evidence="3 4">
    <name type="scientific">Hypothenemus hampei</name>
    <name type="common">Coffee berry borer</name>
    <dbReference type="NCBI Taxonomy" id="57062"/>
    <lineage>
        <taxon>Eukaryota</taxon>
        <taxon>Metazoa</taxon>
        <taxon>Ecdysozoa</taxon>
        <taxon>Arthropoda</taxon>
        <taxon>Hexapoda</taxon>
        <taxon>Insecta</taxon>
        <taxon>Pterygota</taxon>
        <taxon>Neoptera</taxon>
        <taxon>Endopterygota</taxon>
        <taxon>Coleoptera</taxon>
        <taxon>Polyphaga</taxon>
        <taxon>Cucujiformia</taxon>
        <taxon>Curculionidae</taxon>
        <taxon>Scolytinae</taxon>
        <taxon>Hypothenemus</taxon>
    </lineage>
</organism>
<feature type="compositionally biased region" description="Basic and acidic residues" evidence="2">
    <location>
        <begin position="863"/>
        <end position="876"/>
    </location>
</feature>
<accession>A0ABD1FD07</accession>
<protein>
    <submittedName>
        <fullName evidence="3">Uncharacterized protein</fullName>
    </submittedName>
</protein>
<feature type="compositionally biased region" description="Polar residues" evidence="2">
    <location>
        <begin position="616"/>
        <end position="650"/>
    </location>
</feature>
<feature type="region of interest" description="Disordered" evidence="2">
    <location>
        <begin position="501"/>
        <end position="529"/>
    </location>
</feature>
<dbReference type="InterPro" id="IPR051053">
    <property type="entry name" value="ECH/Chromodomain_protein"/>
</dbReference>
<feature type="coiled-coil region" evidence="1">
    <location>
        <begin position="172"/>
        <end position="199"/>
    </location>
</feature>
<evidence type="ECO:0000256" key="1">
    <source>
        <dbReference type="SAM" id="Coils"/>
    </source>
</evidence>
<keyword evidence="4" id="KW-1185">Reference proteome</keyword>
<dbReference type="PANTHER" id="PTHR43684:SF13">
    <property type="entry name" value="CHROMODOMAIN Y-LIKE PROTEIN"/>
    <property type="match status" value="1"/>
</dbReference>
<sequence>MEAPGDSSITVVDPHVEAYADNNLNEKNLGTQYIYTTEGQLIPADGDHTTPNIELNPEHFHTVHVTETQNIHIQQVDYQYQQQYSDAATVPEVVSVSASEFVQNPNTYVMQDGAFASHTSQEIPHTEQAFACNVATTAQPQTYEYLTNRDGVAYEPDQQNQTPAAAADITQSVEISNEAKVLSNSMKELKNEMNADSDQDEKIDTKEEIIDPSVADEEPSSIQSLQGNPAIEIENESEDSEIIDEKNYDITINNLEEDTQGTEIQSFEEDEDVIEEHVEEKNITESVVTSRPRGRKPKTDIPLHILGHDVNKPIENSVNGKTPKPRLGVKVPYRNLTSQIVSKAEIEKEIIERGKKKQEEKQDILFARQLTSRLAQKIAPGKDKTKTLKVVQKSTNEKSASVKDGTAIVDSNGNQDNSNENKPKPSIDNNSDLLAILEGEGTIEELTVASEQYDKKDSELDETNLKNLEKEIALQQLQDLPYLSPKPRLVKGKKIKVYSKGSLTGSSESQSTKALSAPKSTPDKSPLKSNVLKLDVEPQIKVNMTLKTYSRKRKSTETTVEPASSPPKKLNIHDSVEDNNSKANSEIAQSGPVYITKSSRIIKKKVIWDPDESASKTKVSSIKTDSPTKLLQKSVQSKNDNRSADLSQKSAGEIKVKTDKKVEEKPVLKKPSPVLTKTQPKAKKPRSEVDRLLGDEGAIKMLYDLKNSELQSAIEERRKKTVISVEKTFKELAKKANEIKSDLVNTSATESPKFLRKKDSGISTPVLTVKPATSSPAASVPGTISRQKSKDSSRSTPPHSPAFSFPNEVSYLIRRRSSSSISSEGGTGGSLDDSEDYGDLEDSERLPKRKATTDPLKVKKPKKSPESEKAQKRAESRIGHYSTFTFKKTNKSVTIDLHTGNTEGYFTSEFLTEVTTILNKISKEKDCNVVLIRSNKSSIFSYGLNYKELISDKDSTLKTKASELAEKVKAFIQCLMDFPKVLIAGIEGQCSGLAVTILPLFDIVIASDDACFSTAYSQLGCAAEAGFLLSVPHVTSYGLAAELLYASNKLTADEAYRRGLVSKLCWPEKYQETVKATVQAVAQGSKQCLEATKIQLRANMRKNFEENLELLVGVLVEHWISNECQSSFASVE</sequence>
<dbReference type="InterPro" id="IPR001753">
    <property type="entry name" value="Enoyl-CoA_hydra/iso"/>
</dbReference>
<feature type="compositionally biased region" description="Acidic residues" evidence="2">
    <location>
        <begin position="832"/>
        <end position="842"/>
    </location>
</feature>
<feature type="compositionally biased region" description="Basic and acidic residues" evidence="2">
    <location>
        <begin position="571"/>
        <end position="580"/>
    </location>
</feature>
<evidence type="ECO:0000313" key="4">
    <source>
        <dbReference type="Proteomes" id="UP001566132"/>
    </source>
</evidence>
<feature type="region of interest" description="Disordered" evidence="2">
    <location>
        <begin position="547"/>
        <end position="585"/>
    </location>
</feature>